<dbReference type="AlphaFoldDB" id="X0VIC6"/>
<evidence type="ECO:0008006" key="2">
    <source>
        <dbReference type="Google" id="ProtNLM"/>
    </source>
</evidence>
<name>X0VIC6_9ZZZZ</name>
<gene>
    <name evidence="1" type="ORF">S01H1_50797</name>
</gene>
<dbReference type="Pfam" id="PF05766">
    <property type="entry name" value="NinG"/>
    <property type="match status" value="1"/>
</dbReference>
<organism evidence="1">
    <name type="scientific">marine sediment metagenome</name>
    <dbReference type="NCBI Taxonomy" id="412755"/>
    <lineage>
        <taxon>unclassified sequences</taxon>
        <taxon>metagenomes</taxon>
        <taxon>ecological metagenomes</taxon>
    </lineage>
</organism>
<sequence length="153" mass="18110">MVIDGKYMNQKYSKEKQLQKSTIKKMYSERKITLNRLIKTFHKYIRLRDIQLPCISCGSWIKLQAGHYYNAGNYASLRFDEKNVNGQCVQCNYFKEGNKQGYRDGLIKKYGIDVLIDLKIKKNNISKLDVFELNCLNEEYKKKTKELIGYQNK</sequence>
<comment type="caution">
    <text evidence="1">The sequence shown here is derived from an EMBL/GenBank/DDBJ whole genome shotgun (WGS) entry which is preliminary data.</text>
</comment>
<evidence type="ECO:0000313" key="1">
    <source>
        <dbReference type="EMBL" id="GAG17995.1"/>
    </source>
</evidence>
<dbReference type="EMBL" id="BARS01032745">
    <property type="protein sequence ID" value="GAG17995.1"/>
    <property type="molecule type" value="Genomic_DNA"/>
</dbReference>
<dbReference type="InterPro" id="IPR008713">
    <property type="entry name" value="Phage_lambda_NinG"/>
</dbReference>
<accession>X0VIC6</accession>
<proteinExistence type="predicted"/>
<protein>
    <recommendedName>
        <fullName evidence="2">Protein ninG</fullName>
    </recommendedName>
</protein>
<reference evidence="1" key="1">
    <citation type="journal article" date="2014" name="Front. Microbiol.">
        <title>High frequency of phylogenetically diverse reductive dehalogenase-homologous genes in deep subseafloor sedimentary metagenomes.</title>
        <authorList>
            <person name="Kawai M."/>
            <person name="Futagami T."/>
            <person name="Toyoda A."/>
            <person name="Takaki Y."/>
            <person name="Nishi S."/>
            <person name="Hori S."/>
            <person name="Arai W."/>
            <person name="Tsubouchi T."/>
            <person name="Morono Y."/>
            <person name="Uchiyama I."/>
            <person name="Ito T."/>
            <person name="Fujiyama A."/>
            <person name="Inagaki F."/>
            <person name="Takami H."/>
        </authorList>
    </citation>
    <scope>NUCLEOTIDE SEQUENCE</scope>
    <source>
        <strain evidence="1">Expedition CK06-06</strain>
    </source>
</reference>